<dbReference type="GeneTree" id="ENSGT01070000253760"/>
<dbReference type="Pfam" id="PF17776">
    <property type="entry name" value="NLRC4_HD2"/>
    <property type="match status" value="1"/>
</dbReference>
<dbReference type="InterPro" id="IPR051261">
    <property type="entry name" value="NLR"/>
</dbReference>
<dbReference type="AlphaFoldDB" id="A0A3Q3GMW8"/>
<keyword evidence="6" id="KW-0067">ATP-binding</keyword>
<evidence type="ECO:0000256" key="4">
    <source>
        <dbReference type="ARBA" id="ARBA00022737"/>
    </source>
</evidence>
<keyword evidence="9" id="KW-1185">Reference proteome</keyword>
<dbReference type="InterPro" id="IPR041075">
    <property type="entry name" value="NOD1/2_WH"/>
</dbReference>
<dbReference type="Pfam" id="PF05729">
    <property type="entry name" value="NACHT"/>
    <property type="match status" value="1"/>
</dbReference>
<dbReference type="STRING" id="56723.ENSLBEP00000035272"/>
<dbReference type="Gene3D" id="3.40.50.300">
    <property type="entry name" value="P-loop containing nucleotide triphosphate hydrolases"/>
    <property type="match status" value="1"/>
</dbReference>
<comment type="subcellular location">
    <subcellularLocation>
        <location evidence="1">Cytoplasm</location>
    </subcellularLocation>
</comment>
<dbReference type="SMART" id="SM01288">
    <property type="entry name" value="FISNA"/>
    <property type="match status" value="1"/>
</dbReference>
<protein>
    <recommendedName>
        <fullName evidence="7">NACHT domain-containing protein</fullName>
    </recommendedName>
</protein>
<evidence type="ECO:0000256" key="1">
    <source>
        <dbReference type="ARBA" id="ARBA00004496"/>
    </source>
</evidence>
<dbReference type="Ensembl" id="ENSLBET00000036769.1">
    <property type="protein sequence ID" value="ENSLBEP00000035272.1"/>
    <property type="gene ID" value="ENSLBEG00000026483.1"/>
</dbReference>
<dbReference type="InParanoid" id="A0A3Q3GMW8"/>
<dbReference type="Pfam" id="PF14484">
    <property type="entry name" value="FISNA"/>
    <property type="match status" value="1"/>
</dbReference>
<keyword evidence="3" id="KW-0433">Leucine-rich repeat</keyword>
<dbReference type="InterPro" id="IPR029495">
    <property type="entry name" value="NACHT-assoc"/>
</dbReference>
<accession>A0A3Q3GMW8</accession>
<reference evidence="8" key="1">
    <citation type="submission" date="2025-08" db="UniProtKB">
        <authorList>
            <consortium name="Ensembl"/>
        </authorList>
    </citation>
    <scope>IDENTIFICATION</scope>
</reference>
<feature type="domain" description="NACHT" evidence="7">
    <location>
        <begin position="80"/>
        <end position="212"/>
    </location>
</feature>
<dbReference type="Pfam" id="PF17779">
    <property type="entry name" value="WHD_NOD2"/>
    <property type="match status" value="1"/>
</dbReference>
<evidence type="ECO:0000259" key="7">
    <source>
        <dbReference type="PROSITE" id="PS50837"/>
    </source>
</evidence>
<dbReference type="GO" id="GO:0005524">
    <property type="term" value="F:ATP binding"/>
    <property type="evidence" value="ECO:0007669"/>
    <property type="project" value="UniProtKB-KW"/>
</dbReference>
<evidence type="ECO:0000256" key="6">
    <source>
        <dbReference type="ARBA" id="ARBA00022840"/>
    </source>
</evidence>
<dbReference type="InterPro" id="IPR007111">
    <property type="entry name" value="NACHT_NTPase"/>
</dbReference>
<reference evidence="8" key="2">
    <citation type="submission" date="2025-09" db="UniProtKB">
        <authorList>
            <consortium name="Ensembl"/>
        </authorList>
    </citation>
    <scope>IDENTIFICATION</scope>
</reference>
<sequence>ASTDLIDFHLLDGMTTGANKIPLNEIYTELYITEGGSGEVNKEHEVRQIETVSRIHVTQEKSIHCSHLFVPQGEQGLPRKTVLTRGVAGIGKTVSTNKFTLDWAEEKENTNLDFVFPLSFRELNMMKKTNCSFVELLSKLYPETKDTGIFTYGESKMLFILDGLDENRLSLDFNKIEIVTDVTQTTTISVLLTNLIRRRLLPAALVWITSRPAVRGFNNPQKDEYFRRKLSDTSLAERVIKHVKSCRSLHIMCHIPVFCWMAASVLEKNLATAESKDTPRTLTQMYIHFLSLYVGEKKRLSGRKESNTECVRTNLMSLGKLAFKELEKGHLIFYESDLILNGINVTQASMFSGIYTQIFNEERTLCQEKMFCFVHLSVQEFFAALYVFLTFHNENTNVLIKRSSAARRFLSRGSSELILYKEAVEKAIQCENGHFDIFLRFLLGLSLENNQKMLKHLMTSNRTNQRTRTEILKHIKERIRESPSPDRCLNLFHCLNELNDHSLIEEIQSFLHSGSLNKAQLSPSQWATLVFVLLTSEEELSVFKLSNYTRTEEGLLRLLPVVKTAQKAK</sequence>
<dbReference type="PANTHER" id="PTHR24106">
    <property type="entry name" value="NACHT, LRR AND CARD DOMAINS-CONTAINING"/>
    <property type="match status" value="1"/>
</dbReference>
<keyword evidence="2" id="KW-0963">Cytoplasm</keyword>
<dbReference type="InterPro" id="IPR027417">
    <property type="entry name" value="P-loop_NTPase"/>
</dbReference>
<name>A0A3Q3GMW8_9LABR</name>
<proteinExistence type="predicted"/>
<evidence type="ECO:0000313" key="8">
    <source>
        <dbReference type="Ensembl" id="ENSLBEP00000035272.1"/>
    </source>
</evidence>
<evidence type="ECO:0000313" key="9">
    <source>
        <dbReference type="Proteomes" id="UP000261660"/>
    </source>
</evidence>
<keyword evidence="4" id="KW-0677">Repeat</keyword>
<dbReference type="InterPro" id="IPR041267">
    <property type="entry name" value="NLRP_HD2"/>
</dbReference>
<dbReference type="PROSITE" id="PS50837">
    <property type="entry name" value="NACHT"/>
    <property type="match status" value="1"/>
</dbReference>
<dbReference type="GO" id="GO:0005737">
    <property type="term" value="C:cytoplasm"/>
    <property type="evidence" value="ECO:0007669"/>
    <property type="project" value="UniProtKB-SubCell"/>
</dbReference>
<evidence type="ECO:0000256" key="2">
    <source>
        <dbReference type="ARBA" id="ARBA00022490"/>
    </source>
</evidence>
<dbReference type="FunFam" id="3.40.50.300:FF:001524">
    <property type="entry name" value="Si:dkey-126g1.7"/>
    <property type="match status" value="1"/>
</dbReference>
<evidence type="ECO:0000256" key="3">
    <source>
        <dbReference type="ARBA" id="ARBA00022614"/>
    </source>
</evidence>
<evidence type="ECO:0000256" key="5">
    <source>
        <dbReference type="ARBA" id="ARBA00022741"/>
    </source>
</evidence>
<organism evidence="8 9">
    <name type="scientific">Labrus bergylta</name>
    <name type="common">ballan wrasse</name>
    <dbReference type="NCBI Taxonomy" id="56723"/>
    <lineage>
        <taxon>Eukaryota</taxon>
        <taxon>Metazoa</taxon>
        <taxon>Chordata</taxon>
        <taxon>Craniata</taxon>
        <taxon>Vertebrata</taxon>
        <taxon>Euteleostomi</taxon>
        <taxon>Actinopterygii</taxon>
        <taxon>Neopterygii</taxon>
        <taxon>Teleostei</taxon>
        <taxon>Neoteleostei</taxon>
        <taxon>Acanthomorphata</taxon>
        <taxon>Eupercaria</taxon>
        <taxon>Labriformes</taxon>
        <taxon>Labridae</taxon>
        <taxon>Labrus</taxon>
    </lineage>
</organism>
<keyword evidence="5" id="KW-0547">Nucleotide-binding</keyword>
<dbReference type="Proteomes" id="UP000261660">
    <property type="component" value="Unplaced"/>
</dbReference>